<dbReference type="OrthoDB" id="764352at2"/>
<evidence type="ECO:0000256" key="3">
    <source>
        <dbReference type="SAM" id="SignalP"/>
    </source>
</evidence>
<feature type="chain" id="PRO_5011696237" evidence="3">
    <location>
        <begin position="23"/>
        <end position="439"/>
    </location>
</feature>
<dbReference type="GO" id="GO:0016758">
    <property type="term" value="F:hexosyltransferase activity"/>
    <property type="evidence" value="ECO:0007669"/>
    <property type="project" value="UniProtKB-ARBA"/>
</dbReference>
<dbReference type="EMBL" id="FNIX01000007">
    <property type="protein sequence ID" value="SDP31120.1"/>
    <property type="molecule type" value="Genomic_DNA"/>
</dbReference>
<dbReference type="PANTHER" id="PTHR48043">
    <property type="entry name" value="EG:EG0003.4 PROTEIN-RELATED"/>
    <property type="match status" value="1"/>
</dbReference>
<dbReference type="InterPro" id="IPR050271">
    <property type="entry name" value="UDP-glycosyltransferase"/>
</dbReference>
<evidence type="ECO:0000256" key="2">
    <source>
        <dbReference type="ARBA" id="ARBA00022679"/>
    </source>
</evidence>
<evidence type="ECO:0000259" key="4">
    <source>
        <dbReference type="Pfam" id="PF06722"/>
    </source>
</evidence>
<evidence type="ECO:0000256" key="1">
    <source>
        <dbReference type="ARBA" id="ARBA00022676"/>
    </source>
</evidence>
<dbReference type="InterPro" id="IPR010610">
    <property type="entry name" value="EryCIII-like_C"/>
</dbReference>
<organism evidence="5 6">
    <name type="scientific">Lentzea jiangxiensis</name>
    <dbReference type="NCBI Taxonomy" id="641025"/>
    <lineage>
        <taxon>Bacteria</taxon>
        <taxon>Bacillati</taxon>
        <taxon>Actinomycetota</taxon>
        <taxon>Actinomycetes</taxon>
        <taxon>Pseudonocardiales</taxon>
        <taxon>Pseudonocardiaceae</taxon>
        <taxon>Lentzea</taxon>
    </lineage>
</organism>
<dbReference type="STRING" id="641025.SAMN05421507_1079"/>
<feature type="signal peptide" evidence="3">
    <location>
        <begin position="1"/>
        <end position="22"/>
    </location>
</feature>
<gene>
    <name evidence="5" type="ORF">SAMN05421507_1079</name>
</gene>
<keyword evidence="2 5" id="KW-0808">Transferase</keyword>
<name>A0A1H0RNY8_9PSEU</name>
<dbReference type="AlphaFoldDB" id="A0A1H0RNY8"/>
<keyword evidence="6" id="KW-1185">Reference proteome</keyword>
<evidence type="ECO:0000313" key="6">
    <source>
        <dbReference type="Proteomes" id="UP000199691"/>
    </source>
</evidence>
<sequence>MPRFVVVSPPFRSHAQPMSVFAAALSAAGAEVTFACGPEFADLAGALPFAAVKTTRDSNSGIAERTEQDERSARQLAGFLRATEGGAAAALLAQTRRRRAEPLAAPGRVLRDLAALHDELRPDWFVVDQIDYATTLALHALDLPFVSYVTGHPTYLVSRDDQFFGLPQAWPSAVRPSPAQLALLSAEVHLTDLAHTAAFSRFLRDFAPSRPVPRRAFGLTSSYAAVVNYPELPWLPPLPERQRQIFLGHCATTDALDEAWLDRVRDRRVLLVALGTFLSARHDVLRKVVEGALRIPDLAVVVAAGGRVAELADLAENPRVVVESVVPQRALLPHIAAMVHHGGNNSFTECLAAGVPAVVLPFSSDQFCIAHDAERSGAGVCLDPNAATPEDVANALKSVLRDPDPFADLRDAVRAAGPGRGAARLLEVLGTAREVRGTP</sequence>
<dbReference type="RefSeq" id="WP_090098736.1">
    <property type="nucleotide sequence ID" value="NZ_FNIX01000007.1"/>
</dbReference>
<dbReference type="Gene3D" id="3.40.50.2000">
    <property type="entry name" value="Glycogen Phosphorylase B"/>
    <property type="match status" value="2"/>
</dbReference>
<keyword evidence="3" id="KW-0732">Signal</keyword>
<evidence type="ECO:0000313" key="5">
    <source>
        <dbReference type="EMBL" id="SDP31120.1"/>
    </source>
</evidence>
<dbReference type="GO" id="GO:0008194">
    <property type="term" value="F:UDP-glycosyltransferase activity"/>
    <property type="evidence" value="ECO:0007669"/>
    <property type="project" value="InterPro"/>
</dbReference>
<proteinExistence type="predicted"/>
<dbReference type="CDD" id="cd03784">
    <property type="entry name" value="GT1_Gtf-like"/>
    <property type="match status" value="1"/>
</dbReference>
<protein>
    <submittedName>
        <fullName evidence="5">Glycosyltransferase, MGT family</fullName>
    </submittedName>
</protein>
<accession>A0A1H0RNY8</accession>
<dbReference type="Proteomes" id="UP000199691">
    <property type="component" value="Unassembled WGS sequence"/>
</dbReference>
<dbReference type="InterPro" id="IPR002213">
    <property type="entry name" value="UDP_glucos_trans"/>
</dbReference>
<dbReference type="Pfam" id="PF06722">
    <property type="entry name" value="EryCIII-like_C"/>
    <property type="match status" value="1"/>
</dbReference>
<dbReference type="SUPFAM" id="SSF53756">
    <property type="entry name" value="UDP-Glycosyltransferase/glycogen phosphorylase"/>
    <property type="match status" value="1"/>
</dbReference>
<dbReference type="PANTHER" id="PTHR48043:SF145">
    <property type="entry name" value="FI06409P-RELATED"/>
    <property type="match status" value="1"/>
</dbReference>
<keyword evidence="1" id="KW-0328">Glycosyltransferase</keyword>
<feature type="domain" description="Erythromycin biosynthesis protein CIII-like C-terminal" evidence="4">
    <location>
        <begin position="300"/>
        <end position="403"/>
    </location>
</feature>
<reference evidence="6" key="1">
    <citation type="submission" date="2016-10" db="EMBL/GenBank/DDBJ databases">
        <authorList>
            <person name="Varghese N."/>
            <person name="Submissions S."/>
        </authorList>
    </citation>
    <scope>NUCLEOTIDE SEQUENCE [LARGE SCALE GENOMIC DNA]</scope>
    <source>
        <strain evidence="6">CGMCC 4.6609</strain>
    </source>
</reference>